<name>A0A4Q1D0C0_9BACT</name>
<dbReference type="EMBL" id="SDHZ01000004">
    <property type="protein sequence ID" value="RXK81186.1"/>
    <property type="molecule type" value="Genomic_DNA"/>
</dbReference>
<organism evidence="1 2">
    <name type="scientific">Filimonas effusa</name>
    <dbReference type="NCBI Taxonomy" id="2508721"/>
    <lineage>
        <taxon>Bacteria</taxon>
        <taxon>Pseudomonadati</taxon>
        <taxon>Bacteroidota</taxon>
        <taxon>Chitinophagia</taxon>
        <taxon>Chitinophagales</taxon>
        <taxon>Chitinophagaceae</taxon>
        <taxon>Filimonas</taxon>
    </lineage>
</organism>
<gene>
    <name evidence="1" type="ORF">ESB13_19805</name>
</gene>
<reference evidence="1 2" key="1">
    <citation type="submission" date="2019-01" db="EMBL/GenBank/DDBJ databases">
        <title>Filimonas sp. strain TTM-71.</title>
        <authorList>
            <person name="Chen W.-M."/>
        </authorList>
    </citation>
    <scope>NUCLEOTIDE SEQUENCE [LARGE SCALE GENOMIC DNA]</scope>
    <source>
        <strain evidence="1 2">TTM-71</strain>
    </source>
</reference>
<dbReference type="InterPro" id="IPR036513">
    <property type="entry name" value="STAS_dom_sf"/>
</dbReference>
<dbReference type="Pfam" id="PF11964">
    <property type="entry name" value="SpoIIAA-like"/>
    <property type="match status" value="1"/>
</dbReference>
<accession>A0A4Q1D0C0</accession>
<protein>
    <submittedName>
        <fullName evidence="1">STAS/SEC14 domain-containing protein</fullName>
    </submittedName>
</protein>
<evidence type="ECO:0000313" key="1">
    <source>
        <dbReference type="EMBL" id="RXK81186.1"/>
    </source>
</evidence>
<dbReference type="InterPro" id="IPR021866">
    <property type="entry name" value="SpoIIAA-like"/>
</dbReference>
<dbReference type="InterPro" id="IPR038396">
    <property type="entry name" value="SpoIIAA-like_sf"/>
</dbReference>
<proteinExistence type="predicted"/>
<evidence type="ECO:0000313" key="2">
    <source>
        <dbReference type="Proteomes" id="UP000290545"/>
    </source>
</evidence>
<keyword evidence="2" id="KW-1185">Reference proteome</keyword>
<dbReference type="AlphaFoldDB" id="A0A4Q1D0C0"/>
<comment type="caution">
    <text evidence="1">The sequence shown here is derived from an EMBL/GenBank/DDBJ whole genome shotgun (WGS) entry which is preliminary data.</text>
</comment>
<sequence length="122" mass="13564">MIEILTDVPANVAGFRAVGEVTKEDFKTVVMPVVDQVVIKYGELNYLMIIDSPLKDWTAGAWMQDLSLGLQELTKWNRVAIVSDSEALGTFTDIFSVLVPGEFRGFLIEELPQAVRWTATGE</sequence>
<dbReference type="OrthoDB" id="555504at2"/>
<dbReference type="RefSeq" id="WP_129005440.1">
    <property type="nucleotide sequence ID" value="NZ_SDHZ01000004.1"/>
</dbReference>
<dbReference type="Gene3D" id="3.40.50.10600">
    <property type="entry name" value="SpoIIaa-like domains"/>
    <property type="match status" value="1"/>
</dbReference>
<dbReference type="SUPFAM" id="SSF52091">
    <property type="entry name" value="SpoIIaa-like"/>
    <property type="match status" value="1"/>
</dbReference>
<dbReference type="Proteomes" id="UP000290545">
    <property type="component" value="Unassembled WGS sequence"/>
</dbReference>